<keyword evidence="2" id="KW-1185">Reference proteome</keyword>
<reference evidence="1" key="1">
    <citation type="submission" date="2021-10" db="EMBL/GenBank/DDBJ databases">
        <title>Melipona bicolor Genome sequencing and assembly.</title>
        <authorList>
            <person name="Araujo N.S."/>
            <person name="Arias M.C."/>
        </authorList>
    </citation>
    <scope>NUCLEOTIDE SEQUENCE</scope>
    <source>
        <strain evidence="1">USP_2M_L1-L4_2017</strain>
        <tissue evidence="1">Whole body</tissue>
    </source>
</reference>
<evidence type="ECO:0000313" key="1">
    <source>
        <dbReference type="EMBL" id="KAK1132886.1"/>
    </source>
</evidence>
<name>A0AA40KU46_9HYME</name>
<evidence type="ECO:0000313" key="2">
    <source>
        <dbReference type="Proteomes" id="UP001177670"/>
    </source>
</evidence>
<accession>A0AA40KU46</accession>
<dbReference type="AlphaFoldDB" id="A0AA40KU46"/>
<gene>
    <name evidence="1" type="ORF">K0M31_014254</name>
</gene>
<sequence length="64" mass="7396">MGKRFALLKEAEAKTTECDTEVEITRCQAWNHWERTRLSSAAGRPRSRWKEDYGAGAWEIALAR</sequence>
<dbReference type="Proteomes" id="UP001177670">
    <property type="component" value="Unassembled WGS sequence"/>
</dbReference>
<comment type="caution">
    <text evidence="1">The sequence shown here is derived from an EMBL/GenBank/DDBJ whole genome shotgun (WGS) entry which is preliminary data.</text>
</comment>
<protein>
    <submittedName>
        <fullName evidence="1">Uncharacterized protein</fullName>
    </submittedName>
</protein>
<dbReference type="EMBL" id="JAHYIQ010000004">
    <property type="protein sequence ID" value="KAK1132886.1"/>
    <property type="molecule type" value="Genomic_DNA"/>
</dbReference>
<proteinExistence type="predicted"/>
<organism evidence="1 2">
    <name type="scientific">Melipona bicolor</name>
    <dbReference type="NCBI Taxonomy" id="60889"/>
    <lineage>
        <taxon>Eukaryota</taxon>
        <taxon>Metazoa</taxon>
        <taxon>Ecdysozoa</taxon>
        <taxon>Arthropoda</taxon>
        <taxon>Hexapoda</taxon>
        <taxon>Insecta</taxon>
        <taxon>Pterygota</taxon>
        <taxon>Neoptera</taxon>
        <taxon>Endopterygota</taxon>
        <taxon>Hymenoptera</taxon>
        <taxon>Apocrita</taxon>
        <taxon>Aculeata</taxon>
        <taxon>Apoidea</taxon>
        <taxon>Anthophila</taxon>
        <taxon>Apidae</taxon>
        <taxon>Melipona</taxon>
    </lineage>
</organism>